<dbReference type="AlphaFoldDB" id="A0A444ZYN4"/>
<accession>A0A444ZYN4</accession>
<dbReference type="Proteomes" id="UP000289738">
    <property type="component" value="Chromosome B03"/>
</dbReference>
<evidence type="ECO:0000256" key="2">
    <source>
        <dbReference type="ARBA" id="ARBA00022771"/>
    </source>
</evidence>
<feature type="compositionally biased region" description="Low complexity" evidence="5">
    <location>
        <begin position="40"/>
        <end position="52"/>
    </location>
</feature>
<proteinExistence type="predicted"/>
<gene>
    <name evidence="8" type="ORF">Ahy_B03g064029</name>
</gene>
<keyword evidence="9" id="KW-1185">Reference proteome</keyword>
<evidence type="ECO:0000256" key="1">
    <source>
        <dbReference type="ARBA" id="ARBA00022723"/>
    </source>
</evidence>
<keyword evidence="6" id="KW-1133">Transmembrane helix</keyword>
<feature type="domain" description="GRF-type" evidence="7">
    <location>
        <begin position="68"/>
        <end position="112"/>
    </location>
</feature>
<dbReference type="PROSITE" id="PS51999">
    <property type="entry name" value="ZF_GRF"/>
    <property type="match status" value="1"/>
</dbReference>
<evidence type="ECO:0000256" key="5">
    <source>
        <dbReference type="SAM" id="MobiDB-lite"/>
    </source>
</evidence>
<evidence type="ECO:0000313" key="8">
    <source>
        <dbReference type="EMBL" id="RYR19279.1"/>
    </source>
</evidence>
<feature type="transmembrane region" description="Helical" evidence="6">
    <location>
        <begin position="153"/>
        <end position="173"/>
    </location>
</feature>
<keyword evidence="3" id="KW-0862">Zinc</keyword>
<keyword evidence="1" id="KW-0479">Metal-binding</keyword>
<dbReference type="PANTHER" id="PTHR33248">
    <property type="entry name" value="ZINC ION-BINDING PROTEIN"/>
    <property type="match status" value="1"/>
</dbReference>
<name>A0A444ZYN4_ARAHY</name>
<organism evidence="8 9">
    <name type="scientific">Arachis hypogaea</name>
    <name type="common">Peanut</name>
    <dbReference type="NCBI Taxonomy" id="3818"/>
    <lineage>
        <taxon>Eukaryota</taxon>
        <taxon>Viridiplantae</taxon>
        <taxon>Streptophyta</taxon>
        <taxon>Embryophyta</taxon>
        <taxon>Tracheophyta</taxon>
        <taxon>Spermatophyta</taxon>
        <taxon>Magnoliopsida</taxon>
        <taxon>eudicotyledons</taxon>
        <taxon>Gunneridae</taxon>
        <taxon>Pentapetalae</taxon>
        <taxon>rosids</taxon>
        <taxon>fabids</taxon>
        <taxon>Fabales</taxon>
        <taxon>Fabaceae</taxon>
        <taxon>Papilionoideae</taxon>
        <taxon>50 kb inversion clade</taxon>
        <taxon>dalbergioids sensu lato</taxon>
        <taxon>Dalbergieae</taxon>
        <taxon>Pterocarpus clade</taxon>
        <taxon>Arachis</taxon>
    </lineage>
</organism>
<evidence type="ECO:0000313" key="9">
    <source>
        <dbReference type="Proteomes" id="UP000289738"/>
    </source>
</evidence>
<feature type="region of interest" description="Disordered" evidence="5">
    <location>
        <begin position="35"/>
        <end position="64"/>
    </location>
</feature>
<evidence type="ECO:0000256" key="3">
    <source>
        <dbReference type="ARBA" id="ARBA00022833"/>
    </source>
</evidence>
<comment type="caution">
    <text evidence="8">The sequence shown here is derived from an EMBL/GenBank/DDBJ whole genome shotgun (WGS) entry which is preliminary data.</text>
</comment>
<reference evidence="8 9" key="1">
    <citation type="submission" date="2019-01" db="EMBL/GenBank/DDBJ databases">
        <title>Sequencing of cultivated peanut Arachis hypogaea provides insights into genome evolution and oil improvement.</title>
        <authorList>
            <person name="Chen X."/>
        </authorList>
    </citation>
    <scope>NUCLEOTIDE SEQUENCE [LARGE SCALE GENOMIC DNA]</scope>
    <source>
        <strain evidence="9">cv. Fuhuasheng</strain>
        <tissue evidence="8">Leaves</tissue>
    </source>
</reference>
<evidence type="ECO:0000256" key="6">
    <source>
        <dbReference type="SAM" id="Phobius"/>
    </source>
</evidence>
<keyword evidence="2 4" id="KW-0863">Zinc-finger</keyword>
<evidence type="ECO:0000256" key="4">
    <source>
        <dbReference type="PROSITE-ProRule" id="PRU01343"/>
    </source>
</evidence>
<dbReference type="GO" id="GO:0008270">
    <property type="term" value="F:zinc ion binding"/>
    <property type="evidence" value="ECO:0007669"/>
    <property type="project" value="UniProtKB-KW"/>
</dbReference>
<keyword evidence="6" id="KW-0812">Transmembrane</keyword>
<keyword evidence="6" id="KW-0472">Membrane</keyword>
<dbReference type="InterPro" id="IPR010666">
    <property type="entry name" value="Znf_GRF"/>
</dbReference>
<protein>
    <recommendedName>
        <fullName evidence="7">GRF-type domain-containing protein</fullName>
    </recommendedName>
</protein>
<evidence type="ECO:0000259" key="7">
    <source>
        <dbReference type="PROSITE" id="PS51999"/>
    </source>
</evidence>
<sequence length="175" mass="19843">MALRCHAGVDNGAEMPRWPTFFSCFLFVTRGSETKTMIGRPSQGQGSSTRSTTRTRSRTRPSRVPDRCGCGCRPVLRWSGTNTNPDKPFFGCPNYNTREKTWCGFFLWADDVAEEEEHEGRVDATVVDNEQVRVNLAWRIGKLEAEVRTQKCMIQFLGIVVLFVVVVVLVMTLKF</sequence>
<dbReference type="EMBL" id="SDMP01000013">
    <property type="protein sequence ID" value="RYR19279.1"/>
    <property type="molecule type" value="Genomic_DNA"/>
</dbReference>